<keyword evidence="1" id="KW-1133">Transmembrane helix</keyword>
<feature type="chain" id="PRO_5035190037" description="DUF916 domain-containing protein" evidence="2">
    <location>
        <begin position="26"/>
        <end position="293"/>
    </location>
</feature>
<evidence type="ECO:0008006" key="5">
    <source>
        <dbReference type="Google" id="ProtNLM"/>
    </source>
</evidence>
<accession>A0A8J3BHI2</accession>
<dbReference type="EMBL" id="BMNR01000003">
    <property type="protein sequence ID" value="GGK22505.1"/>
    <property type="molecule type" value="Genomic_DNA"/>
</dbReference>
<evidence type="ECO:0000256" key="1">
    <source>
        <dbReference type="SAM" id="Phobius"/>
    </source>
</evidence>
<reference evidence="3" key="1">
    <citation type="journal article" date="2014" name="Int. J. Syst. Evol. Microbiol.">
        <title>Complete genome sequence of Corynebacterium casei LMG S-19264T (=DSM 44701T), isolated from a smear-ripened cheese.</title>
        <authorList>
            <consortium name="US DOE Joint Genome Institute (JGI-PGF)"/>
            <person name="Walter F."/>
            <person name="Albersmeier A."/>
            <person name="Kalinowski J."/>
            <person name="Ruckert C."/>
        </authorList>
    </citation>
    <scope>NUCLEOTIDE SEQUENCE</scope>
    <source>
        <strain evidence="3">JCM 12862</strain>
    </source>
</reference>
<sequence length="293" mass="32934">MRTKFIQYIVFPLVIGFLFNLSAYAQDTDLKNYRVRFGLTTVKQSDNSRVLEASFIATNKKDRKDRVPVYEADINFYNVTETEDILLGTTKTDKEGTAQLTVPANQAYVTDADGFINLKAVFDGTDGLDSEEAELAVKDVFLELNLKEIDSVKTVILNAYTLDSLNTKIPLEDTEISFTVGGFIKNLPIQKGTVEDGQLQFKFPENISGDKNGNIDVIASIVDSDEFGNVIQKKNINWGTNKIIEVESNKLWSRVAPIWMYIVLSILLLGVWANYAYSIVNLLKMKNEGKELE</sequence>
<gene>
    <name evidence="3" type="ORF">GCM10007962_15870</name>
</gene>
<keyword evidence="1" id="KW-0812">Transmembrane</keyword>
<evidence type="ECO:0000313" key="3">
    <source>
        <dbReference type="EMBL" id="GGK22505.1"/>
    </source>
</evidence>
<evidence type="ECO:0000313" key="4">
    <source>
        <dbReference type="Proteomes" id="UP000612329"/>
    </source>
</evidence>
<organism evidence="3 4">
    <name type="scientific">Yeosuana aromativorans</name>
    <dbReference type="NCBI Taxonomy" id="288019"/>
    <lineage>
        <taxon>Bacteria</taxon>
        <taxon>Pseudomonadati</taxon>
        <taxon>Bacteroidota</taxon>
        <taxon>Flavobacteriia</taxon>
        <taxon>Flavobacteriales</taxon>
        <taxon>Flavobacteriaceae</taxon>
        <taxon>Yeosuana</taxon>
    </lineage>
</organism>
<feature type="signal peptide" evidence="2">
    <location>
        <begin position="1"/>
        <end position="25"/>
    </location>
</feature>
<name>A0A8J3BHI2_9FLAO</name>
<reference evidence="3" key="2">
    <citation type="submission" date="2020-09" db="EMBL/GenBank/DDBJ databases">
        <authorList>
            <person name="Sun Q."/>
            <person name="Ohkuma M."/>
        </authorList>
    </citation>
    <scope>NUCLEOTIDE SEQUENCE</scope>
    <source>
        <strain evidence="3">JCM 12862</strain>
    </source>
</reference>
<dbReference type="Proteomes" id="UP000612329">
    <property type="component" value="Unassembled WGS sequence"/>
</dbReference>
<proteinExistence type="predicted"/>
<dbReference type="AlphaFoldDB" id="A0A8J3BHI2"/>
<comment type="caution">
    <text evidence="3">The sequence shown here is derived from an EMBL/GenBank/DDBJ whole genome shotgun (WGS) entry which is preliminary data.</text>
</comment>
<keyword evidence="2" id="KW-0732">Signal</keyword>
<dbReference type="RefSeq" id="WP_188651802.1">
    <property type="nucleotide sequence ID" value="NZ_BMNR01000003.1"/>
</dbReference>
<evidence type="ECO:0000256" key="2">
    <source>
        <dbReference type="SAM" id="SignalP"/>
    </source>
</evidence>
<protein>
    <recommendedName>
        <fullName evidence="5">DUF916 domain-containing protein</fullName>
    </recommendedName>
</protein>
<keyword evidence="4" id="KW-1185">Reference proteome</keyword>
<keyword evidence="1" id="KW-0472">Membrane</keyword>
<feature type="transmembrane region" description="Helical" evidence="1">
    <location>
        <begin position="258"/>
        <end position="277"/>
    </location>
</feature>